<dbReference type="InterPro" id="IPR003797">
    <property type="entry name" value="DegV"/>
</dbReference>
<dbReference type="PROSITE" id="PS51482">
    <property type="entry name" value="DEGV"/>
    <property type="match status" value="1"/>
</dbReference>
<dbReference type="SUPFAM" id="SSF82549">
    <property type="entry name" value="DAK1/DegV-like"/>
    <property type="match status" value="1"/>
</dbReference>
<organism evidence="3 4">
    <name type="scientific">Dorea formicigenerans</name>
    <dbReference type="NCBI Taxonomy" id="39486"/>
    <lineage>
        <taxon>Bacteria</taxon>
        <taxon>Bacillati</taxon>
        <taxon>Bacillota</taxon>
        <taxon>Clostridia</taxon>
        <taxon>Lachnospirales</taxon>
        <taxon>Lachnospiraceae</taxon>
        <taxon>Dorea</taxon>
    </lineage>
</organism>
<comment type="caution">
    <text evidence="3">The sequence shown here is derived from an EMBL/GenBank/DDBJ whole genome shotgun (WGS) entry which is preliminary data.</text>
</comment>
<evidence type="ECO:0000256" key="2">
    <source>
        <dbReference type="ARBA" id="ARBA00023121"/>
    </source>
</evidence>
<dbReference type="InterPro" id="IPR050270">
    <property type="entry name" value="DegV_domain_contain"/>
</dbReference>
<keyword evidence="2" id="KW-0446">Lipid-binding</keyword>
<dbReference type="InterPro" id="IPR043168">
    <property type="entry name" value="DegV_C"/>
</dbReference>
<reference evidence="3 4" key="1">
    <citation type="submission" date="2018-08" db="EMBL/GenBank/DDBJ databases">
        <title>A genome reference for cultivated species of the human gut microbiota.</title>
        <authorList>
            <person name="Zou Y."/>
            <person name="Xue W."/>
            <person name="Luo G."/>
        </authorList>
    </citation>
    <scope>NUCLEOTIDE SEQUENCE [LARGE SCALE GENOMIC DNA]</scope>
    <source>
        <strain evidence="3 4">AF12-11</strain>
    </source>
</reference>
<evidence type="ECO:0000256" key="1">
    <source>
        <dbReference type="ARBA" id="ARBA00003238"/>
    </source>
</evidence>
<comment type="function">
    <text evidence="1">May bind long-chain fatty acids, such as palmitate, and may play a role in lipid transport or fatty acid metabolism.</text>
</comment>
<name>A0A395XM90_9FIRM</name>
<dbReference type="Pfam" id="PF02645">
    <property type="entry name" value="DegV"/>
    <property type="match status" value="1"/>
</dbReference>
<dbReference type="AlphaFoldDB" id="A0A395XM90"/>
<dbReference type="EMBL" id="QSAJ01000026">
    <property type="protein sequence ID" value="RGW51890.1"/>
    <property type="molecule type" value="Genomic_DNA"/>
</dbReference>
<evidence type="ECO:0000313" key="3">
    <source>
        <dbReference type="EMBL" id="RGW51890.1"/>
    </source>
</evidence>
<dbReference type="Gene3D" id="3.30.1180.10">
    <property type="match status" value="1"/>
</dbReference>
<dbReference type="Proteomes" id="UP000266376">
    <property type="component" value="Unassembled WGS sequence"/>
</dbReference>
<accession>A0A395XM90</accession>
<sequence>MALKIITDSASDLPKAVTEALEIEVIATPVLINGSDYFDGETIQAKKIYEILRDGKETVSTYHINTYMFIKHFEPYAKRGDQLIYICFSTGIAGTYNAANQAKEDLMEIYPDFDLTIIDSKCASLGFGLVVMYAGWMLRAGAQKEEIIEAIKYHCEHMRHVFTVDTLEYLLKSGRIGKTSAIAGEILNIRPIITVDDNGSLKAEEKVRGRTKSIRRLIDYVGEHGVELSKQTVGIVHGDDEKTVNKIKEMLREKYGATLTIDNYVGCAIGAHTGPGIVGIVFLDAHSPYITKET</sequence>
<dbReference type="PANTHER" id="PTHR33434">
    <property type="entry name" value="DEGV DOMAIN-CONTAINING PROTEIN DR_1986-RELATED"/>
    <property type="match status" value="1"/>
</dbReference>
<proteinExistence type="predicted"/>
<dbReference type="PANTHER" id="PTHR33434:SF3">
    <property type="entry name" value="DEGV DOMAIN-CONTAINING PROTEIN YITS"/>
    <property type="match status" value="1"/>
</dbReference>
<evidence type="ECO:0000313" key="4">
    <source>
        <dbReference type="Proteomes" id="UP000266376"/>
    </source>
</evidence>
<dbReference type="GO" id="GO:0008289">
    <property type="term" value="F:lipid binding"/>
    <property type="evidence" value="ECO:0007669"/>
    <property type="project" value="UniProtKB-KW"/>
</dbReference>
<dbReference type="Gene3D" id="3.40.50.10170">
    <property type="match status" value="1"/>
</dbReference>
<gene>
    <name evidence="3" type="ORF">DWV67_10880</name>
</gene>
<protein>
    <submittedName>
        <fullName evidence="3">DegV family protein</fullName>
    </submittedName>
</protein>
<dbReference type="NCBIfam" id="TIGR00762">
    <property type="entry name" value="DegV"/>
    <property type="match status" value="1"/>
</dbReference>